<reference evidence="3" key="1">
    <citation type="submission" date="2017-06" db="EMBL/GenBank/DDBJ databases">
        <authorList>
            <person name="Varghese N."/>
            <person name="Submissions S."/>
        </authorList>
    </citation>
    <scope>NUCLEOTIDE SEQUENCE [LARGE SCALE GENOMIC DNA]</scope>
    <source>
        <strain evidence="3">DSM 15668</strain>
    </source>
</reference>
<dbReference type="Gene3D" id="3.30.70.2660">
    <property type="match status" value="1"/>
</dbReference>
<dbReference type="EMBL" id="FZOB01000014">
    <property type="protein sequence ID" value="SNR89634.1"/>
    <property type="molecule type" value="Genomic_DNA"/>
</dbReference>
<organism evidence="2 3">
    <name type="scientific">Desulfurobacterium atlanticum</name>
    <dbReference type="NCBI Taxonomy" id="240169"/>
    <lineage>
        <taxon>Bacteria</taxon>
        <taxon>Pseudomonadati</taxon>
        <taxon>Aquificota</taxon>
        <taxon>Aquificia</taxon>
        <taxon>Desulfurobacteriales</taxon>
        <taxon>Desulfurobacteriaceae</taxon>
        <taxon>Desulfurobacterium</taxon>
    </lineage>
</organism>
<dbReference type="InterPro" id="IPR021124">
    <property type="entry name" value="CRISPR-assoc_prot_Cas5"/>
</dbReference>
<dbReference type="GO" id="GO:0051607">
    <property type="term" value="P:defense response to virus"/>
    <property type="evidence" value="ECO:0007669"/>
    <property type="project" value="UniProtKB-KW"/>
</dbReference>
<dbReference type="InterPro" id="IPR013421">
    <property type="entry name" value="CRISPR-assoc_prot_Cas5_HALMA"/>
</dbReference>
<dbReference type="GO" id="GO:0043571">
    <property type="term" value="P:maintenance of CRISPR repeat elements"/>
    <property type="evidence" value="ECO:0007669"/>
    <property type="project" value="InterPro"/>
</dbReference>
<evidence type="ECO:0000313" key="3">
    <source>
        <dbReference type="Proteomes" id="UP000198405"/>
    </source>
</evidence>
<evidence type="ECO:0000313" key="2">
    <source>
        <dbReference type="EMBL" id="SNR89634.1"/>
    </source>
</evidence>
<dbReference type="Pfam" id="PF09704">
    <property type="entry name" value="Cas_Cas5d"/>
    <property type="match status" value="1"/>
</dbReference>
<accession>A0A239A3M7</accession>
<dbReference type="NCBIfam" id="TIGR02593">
    <property type="entry name" value="CRISPR_cas5"/>
    <property type="match status" value="1"/>
</dbReference>
<dbReference type="InterPro" id="IPR013422">
    <property type="entry name" value="CRISPR-assoc_prot_Cas5_N"/>
</dbReference>
<dbReference type="Proteomes" id="UP000198405">
    <property type="component" value="Unassembled WGS sequence"/>
</dbReference>
<evidence type="ECO:0000256" key="1">
    <source>
        <dbReference type="ARBA" id="ARBA00023118"/>
    </source>
</evidence>
<dbReference type="AlphaFoldDB" id="A0A239A3M7"/>
<dbReference type="OrthoDB" id="1805474at2"/>
<dbReference type="RefSeq" id="WP_089323614.1">
    <property type="nucleotide sequence ID" value="NZ_FZOB01000014.1"/>
</dbReference>
<keyword evidence="1" id="KW-0051">Antiviral defense</keyword>
<name>A0A239A3M7_9BACT</name>
<gene>
    <name evidence="2" type="ORF">SAMN06265340_11436</name>
</gene>
<dbReference type="NCBIfam" id="TIGR02592">
    <property type="entry name" value="cas_Cas5h"/>
    <property type="match status" value="1"/>
</dbReference>
<protein>
    <submittedName>
        <fullName evidence="2">CRISPR-associated protein Cas5h</fullName>
    </submittedName>
</protein>
<keyword evidence="3" id="KW-1185">Reference proteome</keyword>
<proteinExistence type="predicted"/>
<sequence length="248" mass="28633">MACRIIAFDIWGELAHFRRFFTTSSPLTFSFPPPTTVRGIIGSILGFSKDDYIEITNRLNIGIRLLSPVKKIRFGLNIVFTKGSGKKFEPTLFRDRKGDNKKTIRTQISAEFLKDPKYRIFISGDDKLLDKLLEYLPFHKTEYTVSLGLSECLANFSFTGEFKAELVEETSEIHSVIPTDKVFKIDIETDLKLAKERIPVFMNKRRVVQEYQDVVFDIKGKDLEGRFKNVFTIRETGENIHLFAFPSR</sequence>